<organism evidence="1 2">
    <name type="scientific">Neiella holothuriorum</name>
    <dbReference type="NCBI Taxonomy" id="2870530"/>
    <lineage>
        <taxon>Bacteria</taxon>
        <taxon>Pseudomonadati</taxon>
        <taxon>Pseudomonadota</taxon>
        <taxon>Gammaproteobacteria</taxon>
        <taxon>Alteromonadales</taxon>
        <taxon>Echinimonadaceae</taxon>
        <taxon>Neiella</taxon>
    </lineage>
</organism>
<dbReference type="RefSeq" id="WP_220102103.1">
    <property type="nucleotide sequence ID" value="NZ_JAHZSS010000001.1"/>
</dbReference>
<evidence type="ECO:0000313" key="1">
    <source>
        <dbReference type="EMBL" id="MBW8189410.1"/>
    </source>
</evidence>
<dbReference type="Proteomes" id="UP001166251">
    <property type="component" value="Unassembled WGS sequence"/>
</dbReference>
<dbReference type="EMBL" id="JAHZSS010000001">
    <property type="protein sequence ID" value="MBW8189410.1"/>
    <property type="molecule type" value="Genomic_DNA"/>
</dbReference>
<protein>
    <recommendedName>
        <fullName evidence="3">EexN family lipoprotein</fullName>
    </recommendedName>
</protein>
<keyword evidence="2" id="KW-1185">Reference proteome</keyword>
<evidence type="ECO:0008006" key="3">
    <source>
        <dbReference type="Google" id="ProtNLM"/>
    </source>
</evidence>
<reference evidence="1" key="1">
    <citation type="submission" date="2021-07" db="EMBL/GenBank/DDBJ databases">
        <title>Neiella marina sp. nov., isolated from the intestinal content of sea cucumber Apostichopus japonicus.</title>
        <authorList>
            <person name="Bai X."/>
        </authorList>
    </citation>
    <scope>NUCLEOTIDE SEQUENCE</scope>
    <source>
        <strain evidence="1">126</strain>
    </source>
</reference>
<name>A0ABS7EB10_9GAMM</name>
<gene>
    <name evidence="1" type="ORF">K0504_00055</name>
</gene>
<proteinExistence type="predicted"/>
<accession>A0ABS7EB10</accession>
<comment type="caution">
    <text evidence="1">The sequence shown here is derived from an EMBL/GenBank/DDBJ whole genome shotgun (WGS) entry which is preliminary data.</text>
</comment>
<dbReference type="PROSITE" id="PS51257">
    <property type="entry name" value="PROKAR_LIPOPROTEIN"/>
    <property type="match status" value="1"/>
</dbReference>
<sequence length="73" mass="8298">MKHWTLMAAALLSFMMVGCSSPKDEMQEAEAEFTQEKTKTLQEYKECVDASDDEHELKKCEALLKAVEAVENK</sequence>
<evidence type="ECO:0000313" key="2">
    <source>
        <dbReference type="Proteomes" id="UP001166251"/>
    </source>
</evidence>